<dbReference type="HOGENOM" id="CLU_2985954_0_0_6"/>
<reference evidence="1 2" key="1">
    <citation type="journal article" date="2004" name="Nucleic Acids Res.">
        <title>Unique features revealed by the genome sequence of Acinetobacter sp. ADP1, a versatile and naturally transformation competent bacterium.</title>
        <authorList>
            <person name="Barbe V."/>
            <person name="Vallenet D."/>
            <person name="Fonknechten N."/>
            <person name="Kreimeyer A."/>
            <person name="Oztas S."/>
            <person name="Labarre L."/>
            <person name="Cruveiller S."/>
            <person name="Robert C."/>
            <person name="Duprat S."/>
            <person name="Wincker P."/>
            <person name="Ornston L.N."/>
            <person name="Weissenbach J."/>
            <person name="Marliere P."/>
            <person name="Cohen G.N."/>
            <person name="Medigue C."/>
        </authorList>
    </citation>
    <scope>NUCLEOTIDE SEQUENCE [LARGE SCALE GENOMIC DNA]</scope>
    <source>
        <strain evidence="2">ATCC 33305 / BD413 / ADP1</strain>
    </source>
</reference>
<evidence type="ECO:0000313" key="2">
    <source>
        <dbReference type="Proteomes" id="UP000000430"/>
    </source>
</evidence>
<gene>
    <name evidence="1" type="ordered locus">ACIAD0614</name>
</gene>
<protein>
    <submittedName>
        <fullName evidence="1">Uncharacterized protein</fullName>
    </submittedName>
</protein>
<dbReference type="AlphaFoldDB" id="Q6FEH1"/>
<dbReference type="KEGG" id="aci:ACIAD0614"/>
<evidence type="ECO:0000313" key="1">
    <source>
        <dbReference type="EMBL" id="CAG67537.1"/>
    </source>
</evidence>
<sequence length="57" mass="6504">MEQRKDIVKILDSHKRTLLVTFAYDHALMGDLDFTKKPRALVIYTSVEGLSTLACYS</sequence>
<name>Q6FEH1_ACIAD</name>
<dbReference type="EMBL" id="CR543861">
    <property type="protein sequence ID" value="CAG67537.1"/>
    <property type="molecule type" value="Genomic_DNA"/>
</dbReference>
<accession>Q6FEH1</accession>
<dbReference type="Proteomes" id="UP000000430">
    <property type="component" value="Chromosome"/>
</dbReference>
<organism evidence="1 2">
    <name type="scientific">Acinetobacter baylyi (strain ATCC 33305 / BD413 / ADP1)</name>
    <dbReference type="NCBI Taxonomy" id="62977"/>
    <lineage>
        <taxon>Bacteria</taxon>
        <taxon>Pseudomonadati</taxon>
        <taxon>Pseudomonadota</taxon>
        <taxon>Gammaproteobacteria</taxon>
        <taxon>Moraxellales</taxon>
        <taxon>Moraxellaceae</taxon>
        <taxon>Acinetobacter</taxon>
    </lineage>
</organism>
<proteinExistence type="predicted"/>